<proteinExistence type="predicted"/>
<dbReference type="Pfam" id="PF20155">
    <property type="entry name" value="TMP_3"/>
    <property type="match status" value="1"/>
</dbReference>
<feature type="domain" description="Tape measure protein N-terminal" evidence="3">
    <location>
        <begin position="85"/>
        <end position="279"/>
    </location>
</feature>
<dbReference type="InterPro" id="IPR013491">
    <property type="entry name" value="Tape_meas_N"/>
</dbReference>
<organism evidence="4 5">
    <name type="scientific">Fulvimarina uroteuthidis</name>
    <dbReference type="NCBI Taxonomy" id="3098149"/>
    <lineage>
        <taxon>Bacteria</taxon>
        <taxon>Pseudomonadati</taxon>
        <taxon>Pseudomonadota</taxon>
        <taxon>Alphaproteobacteria</taxon>
        <taxon>Hyphomicrobiales</taxon>
        <taxon>Aurantimonadaceae</taxon>
        <taxon>Fulvimarina</taxon>
    </lineage>
</organism>
<gene>
    <name evidence="4" type="ORF">U0C82_01240</name>
</gene>
<reference evidence="4 5" key="1">
    <citation type="submission" date="2023-12" db="EMBL/GenBank/DDBJ databases">
        <title>Description of Novel Strain Fulvimarina sp. 2208YS6-2-32 isolated from Uroteuthis (Photololigo) edulis.</title>
        <authorList>
            <person name="Park J.-S."/>
        </authorList>
    </citation>
    <scope>NUCLEOTIDE SEQUENCE [LARGE SCALE GENOMIC DNA]</scope>
    <source>
        <strain evidence="4 5">2208YS6-2-32</strain>
    </source>
</reference>
<name>A0ABU5HY88_9HYPH</name>
<evidence type="ECO:0000259" key="2">
    <source>
        <dbReference type="Pfam" id="PF05257"/>
    </source>
</evidence>
<sequence>MPRAAEYDLSVQVEAKIDRLEKQMKRADALVDRQFRSMERRAETAAGRFERSMAKAASGMQTRLAGLGKGFLIGTAGVLGVQSGREIARYADEYRGLQNSLRDAGREGKDLTKTFGDLFRIAQDQGAALGSLVGLYRDAAAAGDVLNATEADRLKFASGVANALRIEGKSAQEAAGPLQQLGQLLAAGTVRAEEFNSVNEGTRPILQAVADGLEEAGGSIAKLRKLVLDGKLSSEAFFRAFLAGSDKLAERADRAEGRIGQSMNRIGNAMVLLAGHVDEVSGASDNAAAGLNHVASAIEALPGYIDAAVSGMASLRKYLNDLGNAPIFGKINEMLGIAEMTPDEMRALGINPVAGTPSTTPDGRIAQAFDATNGTGIPEGVVQAGKAGRVIGEGAQEAKVSLKDFATSLDDASDATKAKKSAPIETARDYIGLDENRDRDVLSNLFKQAGHSIDPKMTAWCAAFVNAVLATNGLPGTGKLNAQSFLDYGEKTSKPEQGDIVVLKRGKEAWQGHVGFFEGYDARGGVRVLGGNQRDGVNVQSFSANDVLGYRRIPGAETGGAPESNAADLITQRIEAEEAARDAIAKAREEAATERQRDAEGYAAIIAGSNEFSAAQQLEQQALGMSAQAAAAARYEAAMLNQATREGIALSPERRAEIKQAAAGMAELEQATQKAATAQSDIKAAQDFFAGGASDFFTSIITGSASAEQALQQLLASLAKAALEAAFLGSGPLGGLFGGGGGIFSALFGSIFPFAEGGIAANGRPVSLPRFAKGGVSRSAAIFGEAGPEAAVPLPDGRSIPVDLRTPDVGRSPGATNNVQNVTIAPTISVKVDGRGNDEKTNGDMARQTAKAVEGQLRAIVHQELRHVQRSNLGRR</sequence>
<protein>
    <submittedName>
        <fullName evidence="4">TIGR02594 family protein</fullName>
    </submittedName>
</protein>
<dbReference type="Pfam" id="PF05257">
    <property type="entry name" value="CHAP"/>
    <property type="match status" value="1"/>
</dbReference>
<dbReference type="InterPro" id="IPR013423">
    <property type="entry name" value="CHP02594"/>
</dbReference>
<dbReference type="Proteomes" id="UP001294412">
    <property type="component" value="Unassembled WGS sequence"/>
</dbReference>
<feature type="coiled-coil region" evidence="1">
    <location>
        <begin position="668"/>
        <end position="724"/>
    </location>
</feature>
<dbReference type="NCBIfam" id="TIGR02594">
    <property type="entry name" value="TIGR02594 family protein"/>
    <property type="match status" value="1"/>
</dbReference>
<evidence type="ECO:0000313" key="5">
    <source>
        <dbReference type="Proteomes" id="UP001294412"/>
    </source>
</evidence>
<feature type="domain" description="Peptidase C51" evidence="2">
    <location>
        <begin position="457"/>
        <end position="532"/>
    </location>
</feature>
<evidence type="ECO:0000313" key="4">
    <source>
        <dbReference type="EMBL" id="MDY8107770.1"/>
    </source>
</evidence>
<evidence type="ECO:0000256" key="1">
    <source>
        <dbReference type="SAM" id="Coils"/>
    </source>
</evidence>
<keyword evidence="1" id="KW-0175">Coiled coil</keyword>
<accession>A0ABU5HY88</accession>
<evidence type="ECO:0000259" key="3">
    <source>
        <dbReference type="Pfam" id="PF20155"/>
    </source>
</evidence>
<dbReference type="EMBL" id="JAXLPB010000001">
    <property type="protein sequence ID" value="MDY8107770.1"/>
    <property type="molecule type" value="Genomic_DNA"/>
</dbReference>
<dbReference type="InterPro" id="IPR007921">
    <property type="entry name" value="CHAP_dom"/>
</dbReference>
<comment type="caution">
    <text evidence="4">The sequence shown here is derived from an EMBL/GenBank/DDBJ whole genome shotgun (WGS) entry which is preliminary data.</text>
</comment>
<dbReference type="NCBIfam" id="TIGR02675">
    <property type="entry name" value="tape_meas_nterm"/>
    <property type="match status" value="1"/>
</dbReference>
<feature type="coiled-coil region" evidence="1">
    <location>
        <begin position="10"/>
        <end position="37"/>
    </location>
</feature>
<dbReference type="RefSeq" id="WP_322185079.1">
    <property type="nucleotide sequence ID" value="NZ_JAXLPB010000001.1"/>
</dbReference>
<keyword evidence="5" id="KW-1185">Reference proteome</keyword>